<dbReference type="Gene3D" id="3.30.40.10">
    <property type="entry name" value="Zinc/RING finger domain, C3HC4 (zinc finger)"/>
    <property type="match status" value="1"/>
</dbReference>
<dbReference type="FunFam" id="1.20.930.20:FF:000002">
    <property type="entry name" value="RING-type E3 ubiquitin transferase"/>
    <property type="match status" value="1"/>
</dbReference>
<dbReference type="CDD" id="cd16664">
    <property type="entry name" value="RING-Ubox_PUB"/>
    <property type="match status" value="1"/>
</dbReference>
<dbReference type="InterPro" id="IPR036537">
    <property type="entry name" value="Adaptor_Cbl_N_dom_sf"/>
</dbReference>
<evidence type="ECO:0000256" key="1">
    <source>
        <dbReference type="ARBA" id="ARBA00000900"/>
    </source>
</evidence>
<dbReference type="EC" id="2.3.2.27" evidence="4"/>
<dbReference type="InterPro" id="IPR045210">
    <property type="entry name" value="RING-Ubox_PUB"/>
</dbReference>
<evidence type="ECO:0000256" key="3">
    <source>
        <dbReference type="ARBA" id="ARBA00004906"/>
    </source>
</evidence>
<evidence type="ECO:0000313" key="14">
    <source>
        <dbReference type="EMBL" id="TMW87977.1"/>
    </source>
</evidence>
<feature type="repeat" description="ARM" evidence="11">
    <location>
        <begin position="425"/>
        <end position="467"/>
    </location>
</feature>
<dbReference type="SUPFAM" id="SSF48371">
    <property type="entry name" value="ARM repeat"/>
    <property type="match status" value="1"/>
</dbReference>
<dbReference type="GO" id="GO:0007166">
    <property type="term" value="P:cell surface receptor signaling pathway"/>
    <property type="evidence" value="ECO:0007669"/>
    <property type="project" value="InterPro"/>
</dbReference>
<evidence type="ECO:0000256" key="6">
    <source>
        <dbReference type="ARBA" id="ARBA00022737"/>
    </source>
</evidence>
<dbReference type="InterPro" id="IPR058678">
    <property type="entry name" value="ARM_PUB"/>
</dbReference>
<accession>A0A6N2AZJ6</accession>
<organism evidence="14">
    <name type="scientific">Solanum chilense</name>
    <name type="common">Tomato</name>
    <name type="synonym">Lycopersicon chilense</name>
    <dbReference type="NCBI Taxonomy" id="4083"/>
    <lineage>
        <taxon>Eukaryota</taxon>
        <taxon>Viridiplantae</taxon>
        <taxon>Streptophyta</taxon>
        <taxon>Embryophyta</taxon>
        <taxon>Tracheophyta</taxon>
        <taxon>Spermatophyta</taxon>
        <taxon>Magnoliopsida</taxon>
        <taxon>eudicotyledons</taxon>
        <taxon>Gunneridae</taxon>
        <taxon>Pentapetalae</taxon>
        <taxon>asterids</taxon>
        <taxon>lamiids</taxon>
        <taxon>Solanales</taxon>
        <taxon>Solanaceae</taxon>
        <taxon>Solanoideae</taxon>
        <taxon>Solaneae</taxon>
        <taxon>Solanum</taxon>
        <taxon>Solanum subgen. Lycopersicon</taxon>
    </lineage>
</organism>
<comment type="function">
    <text evidence="2">Functions as an E3 ubiquitin ligase.</text>
</comment>
<dbReference type="FunFam" id="3.30.40.10:FF:000114">
    <property type="entry name" value="RING-type E3 ubiquitin transferase"/>
    <property type="match status" value="1"/>
</dbReference>
<evidence type="ECO:0000256" key="2">
    <source>
        <dbReference type="ARBA" id="ARBA00003861"/>
    </source>
</evidence>
<dbReference type="SMART" id="SM00185">
    <property type="entry name" value="ARM"/>
    <property type="match status" value="6"/>
</dbReference>
<dbReference type="PANTHER" id="PTHR23315:SF275">
    <property type="entry name" value="U-BOX DOMAIN-CONTAINING PROTEIN 13"/>
    <property type="match status" value="1"/>
</dbReference>
<keyword evidence="5" id="KW-0808">Transferase</keyword>
<dbReference type="EMBL" id="RXGB01005386">
    <property type="protein sequence ID" value="TMW87977.1"/>
    <property type="molecule type" value="Genomic_DNA"/>
</dbReference>
<evidence type="ECO:0000256" key="10">
    <source>
        <dbReference type="ARBA" id="ARBA00076227"/>
    </source>
</evidence>
<sequence>MEEGRGVLVEKLIEVVNEIAAISDYRTSVKKEYCNLGRRLKLLIPMFEEIRDIKEPVPENSMIALVSLKEALESTKELLKFGSQGSKIYLVLEREQIMNKFHQVTTQLEQALGGVHYQELDISDEVKEQVKSITLLPLHMLSTDTSLDVQFFFSIRGSNFQVELVLSQFQRAKGRVDTPDAELHEDLLSLYSQSNDPAIDPAVLRKLVKKLQLTGLYDLSQESCALHDMVTATGEDPEERIEKMSLVLRKLKGFVLTETPEIDSSSREKSSTCSGQVSIETTHKAPVIPDDFRCPISLELMKDPVIVSSGQTYERSSIEKWLEAGHSTCPKTQQVLTSNVITPNYVLRSLIAQWCEMNGVESPKRPGSSPNKSASACTPAEHSTIENLLRKLTSGSPEDRLSATGELRLLAKRNADNRVAIAEAGAIPLLVDLLSTPDSRIQEHAVTALLNLSICEDNKRSIVTSGAVPGIVHVLKKGSMEARENAAAALFSLSVIDENKVIIGTFGAIPPLVTLLSDGTQRGKKDAATALFNLCIYQGNKGKAVRAGVVVTLMGLLTEPQGSMIDEALAILAILSSHPEGKTTIGAAGAVPVLVNVITSGSPRNKENAAAVLVHLCSGDQHYLVDVQELGIMGPLLDLVQNGTERGRRKATQLLERINRYAEQQKQAQTEPEAPIHNQLSESPPSSTNVLEC</sequence>
<dbReference type="InterPro" id="IPR013083">
    <property type="entry name" value="Znf_RING/FYVE/PHD"/>
</dbReference>
<feature type="region of interest" description="Disordered" evidence="12">
    <location>
        <begin position="663"/>
        <end position="693"/>
    </location>
</feature>
<evidence type="ECO:0000256" key="5">
    <source>
        <dbReference type="ARBA" id="ARBA00022679"/>
    </source>
</evidence>
<gene>
    <name evidence="14" type="ORF">EJD97_019186</name>
</gene>
<proteinExistence type="predicted"/>
<dbReference type="PANTHER" id="PTHR23315">
    <property type="entry name" value="U BOX DOMAIN-CONTAINING"/>
    <property type="match status" value="1"/>
</dbReference>
<dbReference type="Pfam" id="PF25598">
    <property type="entry name" value="ARM_PUB"/>
    <property type="match status" value="1"/>
</dbReference>
<evidence type="ECO:0000256" key="11">
    <source>
        <dbReference type="PROSITE-ProRule" id="PRU00259"/>
    </source>
</evidence>
<dbReference type="Gene3D" id="1.25.10.10">
    <property type="entry name" value="Leucine-rich Repeat Variant"/>
    <property type="match status" value="1"/>
</dbReference>
<dbReference type="GO" id="GO:0016567">
    <property type="term" value="P:protein ubiquitination"/>
    <property type="evidence" value="ECO:0007669"/>
    <property type="project" value="UniProtKB-UniPathway"/>
</dbReference>
<evidence type="ECO:0000256" key="4">
    <source>
        <dbReference type="ARBA" id="ARBA00012483"/>
    </source>
</evidence>
<dbReference type="InterPro" id="IPR016024">
    <property type="entry name" value="ARM-type_fold"/>
</dbReference>
<dbReference type="AlphaFoldDB" id="A0A6N2AZJ6"/>
<feature type="compositionally biased region" description="Polar residues" evidence="12">
    <location>
        <begin position="678"/>
        <end position="693"/>
    </location>
</feature>
<name>A0A6N2AZJ6_SOLCI</name>
<evidence type="ECO:0000256" key="8">
    <source>
        <dbReference type="ARBA" id="ARBA00074389"/>
    </source>
</evidence>
<dbReference type="InterPro" id="IPR000225">
    <property type="entry name" value="Armadillo"/>
</dbReference>
<dbReference type="CDD" id="cd21037">
    <property type="entry name" value="MLKL_NTD"/>
    <property type="match status" value="1"/>
</dbReference>
<evidence type="ECO:0000256" key="9">
    <source>
        <dbReference type="ARBA" id="ARBA00075465"/>
    </source>
</evidence>
<comment type="caution">
    <text evidence="14">The sequence shown here is derived from an EMBL/GenBank/DDBJ whole genome shotgun (WGS) entry which is preliminary data.</text>
</comment>
<dbReference type="GO" id="GO:0061630">
    <property type="term" value="F:ubiquitin protein ligase activity"/>
    <property type="evidence" value="ECO:0007669"/>
    <property type="project" value="UniProtKB-EC"/>
</dbReference>
<feature type="domain" description="U-box" evidence="13">
    <location>
        <begin position="287"/>
        <end position="361"/>
    </location>
</feature>
<dbReference type="Pfam" id="PF04564">
    <property type="entry name" value="U-box"/>
    <property type="match status" value="1"/>
</dbReference>
<feature type="region of interest" description="Disordered" evidence="12">
    <location>
        <begin position="361"/>
        <end position="380"/>
    </location>
</feature>
<dbReference type="SMART" id="SM00504">
    <property type="entry name" value="Ubox"/>
    <property type="match status" value="1"/>
</dbReference>
<comment type="pathway">
    <text evidence="3">Protein modification; protein ubiquitination.</text>
</comment>
<dbReference type="FunFam" id="1.25.10.10:FF:000082">
    <property type="entry name" value="RING-type E3 ubiquitin transferase"/>
    <property type="match status" value="1"/>
</dbReference>
<dbReference type="PROSITE" id="PS50176">
    <property type="entry name" value="ARM_REPEAT"/>
    <property type="match status" value="1"/>
</dbReference>
<protein>
    <recommendedName>
        <fullName evidence="8">U-box domain-containing protein 12</fullName>
        <ecNumber evidence="4">2.3.2.27</ecNumber>
    </recommendedName>
    <alternativeName>
        <fullName evidence="9">Plant U-box protein 12</fullName>
    </alternativeName>
    <alternativeName>
        <fullName evidence="10">RING-type E3 ubiquitin transferase PUB12</fullName>
    </alternativeName>
</protein>
<dbReference type="PROSITE" id="PS51698">
    <property type="entry name" value="U_BOX"/>
    <property type="match status" value="1"/>
</dbReference>
<reference evidence="14" key="1">
    <citation type="submission" date="2019-05" db="EMBL/GenBank/DDBJ databases">
        <title>The de novo reference genome and transcriptome assemblies of the wild tomato species Solanum chilense.</title>
        <authorList>
            <person name="Stam R."/>
            <person name="Nosenko T."/>
            <person name="Hoerger A.C."/>
            <person name="Stephan W."/>
            <person name="Seidel M.A."/>
            <person name="Kuhn J.M.M."/>
            <person name="Haberer G."/>
            <person name="Tellier A."/>
        </authorList>
    </citation>
    <scope>NUCLEOTIDE SEQUENCE</scope>
    <source>
        <tissue evidence="14">Mature leaves</tissue>
    </source>
</reference>
<evidence type="ECO:0000256" key="12">
    <source>
        <dbReference type="SAM" id="MobiDB-lite"/>
    </source>
</evidence>
<evidence type="ECO:0000256" key="7">
    <source>
        <dbReference type="ARBA" id="ARBA00022786"/>
    </source>
</evidence>
<dbReference type="SUPFAM" id="SSF57850">
    <property type="entry name" value="RING/U-box"/>
    <property type="match status" value="1"/>
</dbReference>
<dbReference type="InterPro" id="IPR011989">
    <property type="entry name" value="ARM-like"/>
</dbReference>
<keyword evidence="7" id="KW-0833">Ubl conjugation pathway</keyword>
<keyword evidence="6" id="KW-0677">Repeat</keyword>
<dbReference type="Gene3D" id="1.20.930.20">
    <property type="entry name" value="Adaptor protein Cbl, N-terminal domain"/>
    <property type="match status" value="1"/>
</dbReference>
<dbReference type="InterPro" id="IPR003613">
    <property type="entry name" value="Ubox_domain"/>
</dbReference>
<evidence type="ECO:0000259" key="13">
    <source>
        <dbReference type="PROSITE" id="PS51698"/>
    </source>
</evidence>
<comment type="catalytic activity">
    <reaction evidence="1">
        <text>S-ubiquitinyl-[E2 ubiquitin-conjugating enzyme]-L-cysteine + [acceptor protein]-L-lysine = [E2 ubiquitin-conjugating enzyme]-L-cysteine + N(6)-ubiquitinyl-[acceptor protein]-L-lysine.</text>
        <dbReference type="EC" id="2.3.2.27"/>
    </reaction>
</comment>
<dbReference type="Pfam" id="PF25368">
    <property type="entry name" value="PUB10_N"/>
    <property type="match status" value="1"/>
</dbReference>
<dbReference type="InterPro" id="IPR057623">
    <property type="entry name" value="PUB12-19-like_N"/>
</dbReference>
<dbReference type="InterPro" id="IPR059179">
    <property type="entry name" value="MLKL-like_MCAfunc"/>
</dbReference>
<dbReference type="UniPathway" id="UPA00143"/>